<name>A0A1I7ME10_9MICC</name>
<sequence>MTLDPSPRSTRRQRLHAAATAVVLACSAGAFAPASAAPVAPAAQPTAVTTATTAATPYCGIRWGSLPETRSGYSSATIHNVRAGRHACFDRMVIDLTGQVRGYDVRYAPVYREGSGAFVPLLGAADLRITVTAPAYDQDGRATYTPRSPNRLVDVTGYRTFRQIALAGSFEGQTTFGLGVRARLPFRTFVLPQSGGVSRLVIDVAHRW</sequence>
<feature type="signal peptide" evidence="1">
    <location>
        <begin position="1"/>
        <end position="36"/>
    </location>
</feature>
<gene>
    <name evidence="3" type="ORF">SAMN04487966_101175</name>
</gene>
<dbReference type="STRING" id="574650.SAMN04487966_101175"/>
<dbReference type="Proteomes" id="UP000198881">
    <property type="component" value="Unassembled WGS sequence"/>
</dbReference>
<accession>A0A1I7ME10</accession>
<feature type="domain" description="AMIN-like" evidence="2">
    <location>
        <begin position="77"/>
        <end position="206"/>
    </location>
</feature>
<evidence type="ECO:0000313" key="4">
    <source>
        <dbReference type="Proteomes" id="UP000198881"/>
    </source>
</evidence>
<evidence type="ECO:0000313" key="3">
    <source>
        <dbReference type="EMBL" id="SFV20158.1"/>
    </source>
</evidence>
<protein>
    <recommendedName>
        <fullName evidence="2">AMIN-like domain-containing protein</fullName>
    </recommendedName>
</protein>
<dbReference type="OrthoDB" id="3393679at2"/>
<proteinExistence type="predicted"/>
<dbReference type="RefSeq" id="WP_091692938.1">
    <property type="nucleotide sequence ID" value="NZ_FPCG01000001.1"/>
</dbReference>
<dbReference type="PROSITE" id="PS51318">
    <property type="entry name" value="TAT"/>
    <property type="match status" value="1"/>
</dbReference>
<dbReference type="InterPro" id="IPR006311">
    <property type="entry name" value="TAT_signal"/>
</dbReference>
<reference evidence="3 4" key="1">
    <citation type="submission" date="2016-10" db="EMBL/GenBank/DDBJ databases">
        <authorList>
            <person name="de Groot N.N."/>
        </authorList>
    </citation>
    <scope>NUCLEOTIDE SEQUENCE [LARGE SCALE GENOMIC DNA]</scope>
    <source>
        <strain evidence="3 4">CGMCC 1.7054</strain>
    </source>
</reference>
<dbReference type="Pfam" id="PF24837">
    <property type="entry name" value="AMIN-like"/>
    <property type="match status" value="1"/>
</dbReference>
<keyword evidence="4" id="KW-1185">Reference proteome</keyword>
<evidence type="ECO:0000256" key="1">
    <source>
        <dbReference type="SAM" id="SignalP"/>
    </source>
</evidence>
<feature type="chain" id="PRO_5011665553" description="AMIN-like domain-containing protein" evidence="1">
    <location>
        <begin position="37"/>
        <end position="208"/>
    </location>
</feature>
<organism evidence="3 4">
    <name type="scientific">Micrococcus terreus</name>
    <dbReference type="NCBI Taxonomy" id="574650"/>
    <lineage>
        <taxon>Bacteria</taxon>
        <taxon>Bacillati</taxon>
        <taxon>Actinomycetota</taxon>
        <taxon>Actinomycetes</taxon>
        <taxon>Micrococcales</taxon>
        <taxon>Micrococcaceae</taxon>
        <taxon>Micrococcus</taxon>
    </lineage>
</organism>
<dbReference type="InterPro" id="IPR056303">
    <property type="entry name" value="AMIN-like"/>
</dbReference>
<evidence type="ECO:0000259" key="2">
    <source>
        <dbReference type="Pfam" id="PF24837"/>
    </source>
</evidence>
<dbReference type="AlphaFoldDB" id="A0A1I7ME10"/>
<keyword evidence="1" id="KW-0732">Signal</keyword>
<dbReference type="EMBL" id="FPCG01000001">
    <property type="protein sequence ID" value="SFV20158.1"/>
    <property type="molecule type" value="Genomic_DNA"/>
</dbReference>